<reference evidence="1" key="1">
    <citation type="journal article" date="2021" name="Genome Biol. Evol.">
        <title>The assembled and annotated genome of the fairy-ring fungus Marasmius oreades.</title>
        <authorList>
            <person name="Hiltunen M."/>
            <person name="Ament-Velasquez S.L."/>
            <person name="Johannesson H."/>
        </authorList>
    </citation>
    <scope>NUCLEOTIDE SEQUENCE</scope>
    <source>
        <strain evidence="1">03SP1</strain>
    </source>
</reference>
<proteinExistence type="predicted"/>
<dbReference type="GeneID" id="66075962"/>
<dbReference type="EMBL" id="CM032184">
    <property type="protein sequence ID" value="KAG7093196.1"/>
    <property type="molecule type" value="Genomic_DNA"/>
</dbReference>
<evidence type="ECO:0008006" key="3">
    <source>
        <dbReference type="Google" id="ProtNLM"/>
    </source>
</evidence>
<dbReference type="OrthoDB" id="3265815at2759"/>
<dbReference type="Proteomes" id="UP001049176">
    <property type="component" value="Chromosome 4"/>
</dbReference>
<keyword evidence="2" id="KW-1185">Reference proteome</keyword>
<accession>A0A9P7UUC7</accession>
<protein>
    <recommendedName>
        <fullName evidence="3">BTB domain-containing protein</fullName>
    </recommendedName>
</protein>
<evidence type="ECO:0000313" key="2">
    <source>
        <dbReference type="Proteomes" id="UP001049176"/>
    </source>
</evidence>
<comment type="caution">
    <text evidence="1">The sequence shown here is derived from an EMBL/GenBank/DDBJ whole genome shotgun (WGS) entry which is preliminary data.</text>
</comment>
<dbReference type="AlphaFoldDB" id="A0A9P7UUC7"/>
<dbReference type="RefSeq" id="XP_043009666.1">
    <property type="nucleotide sequence ID" value="XM_043151586.1"/>
</dbReference>
<sequence length="303" mass="34017">MPSEYTLPSPCDSRLHSPFNHGEIALSVSKTFGRTGGRIPIDIILISSDYVLFYTHEATLLAASNNSFRNLLPLPNQGDPLDKVAFVPEIPSPELEIMLYSIHNVPKEDFLVHLDIEAVMKAVDGLSEYGIPPSECITPSSHLYQDLLSCAPLYPFEVYALAAQYGMVSLAATASTHTLVLDLAQLSESLLQRMGAVYLLLLYQLHMERTKTLMKLLGGELGIHNPTPRCGFVGQRRLRRKWSMAVVSLVFLIKPNTTISLIREKIWEHTSDVMCPDCIRLRDYQLDKVVSEWSMTSRTINLR</sequence>
<organism evidence="1 2">
    <name type="scientific">Marasmius oreades</name>
    <name type="common">fairy-ring Marasmius</name>
    <dbReference type="NCBI Taxonomy" id="181124"/>
    <lineage>
        <taxon>Eukaryota</taxon>
        <taxon>Fungi</taxon>
        <taxon>Dikarya</taxon>
        <taxon>Basidiomycota</taxon>
        <taxon>Agaricomycotina</taxon>
        <taxon>Agaricomycetes</taxon>
        <taxon>Agaricomycetidae</taxon>
        <taxon>Agaricales</taxon>
        <taxon>Marasmiineae</taxon>
        <taxon>Marasmiaceae</taxon>
        <taxon>Marasmius</taxon>
    </lineage>
</organism>
<dbReference type="KEGG" id="more:E1B28_006886"/>
<gene>
    <name evidence="1" type="ORF">E1B28_006886</name>
</gene>
<evidence type="ECO:0000313" key="1">
    <source>
        <dbReference type="EMBL" id="KAG7093196.1"/>
    </source>
</evidence>
<name>A0A9P7UUC7_9AGAR</name>